<dbReference type="AlphaFoldDB" id="A0AAN4ZRS8"/>
<feature type="transmembrane region" description="Helical" evidence="1">
    <location>
        <begin position="23"/>
        <end position="44"/>
    </location>
</feature>
<keyword evidence="1" id="KW-0812">Transmembrane</keyword>
<sequence length="134" mass="14811">SVAPSIEAGALPLTQRNRRSYQVFFFTSAVGVGVTVCGLCWSFPETRLLAAFPHEMWFTCARTPPTNPGNFLSPTRRSTSCDDDVVIHAVDPPRAKMDSSLNTTLSKFSSSFIHFSQRMNLFSAWISLTSCTLL</sequence>
<gene>
    <name evidence="2" type="ORF">PMAYCL1PPCAC_14444</name>
</gene>
<evidence type="ECO:0000256" key="1">
    <source>
        <dbReference type="SAM" id="Phobius"/>
    </source>
</evidence>
<feature type="non-terminal residue" evidence="2">
    <location>
        <position position="1"/>
    </location>
</feature>
<reference evidence="3" key="1">
    <citation type="submission" date="2022-10" db="EMBL/GenBank/DDBJ databases">
        <title>Genome assembly of Pristionchus species.</title>
        <authorList>
            <person name="Yoshida K."/>
            <person name="Sommer R.J."/>
        </authorList>
    </citation>
    <scope>NUCLEOTIDE SEQUENCE [LARGE SCALE GENOMIC DNA]</scope>
    <source>
        <strain evidence="3">RS5460</strain>
    </source>
</reference>
<keyword evidence="1" id="KW-1133">Transmembrane helix</keyword>
<evidence type="ECO:0000313" key="3">
    <source>
        <dbReference type="Proteomes" id="UP001328107"/>
    </source>
</evidence>
<keyword evidence="3" id="KW-1185">Reference proteome</keyword>
<name>A0AAN4ZRS8_9BILA</name>
<keyword evidence="1" id="KW-0472">Membrane</keyword>
<dbReference type="Proteomes" id="UP001328107">
    <property type="component" value="Unassembled WGS sequence"/>
</dbReference>
<proteinExistence type="predicted"/>
<accession>A0AAN4ZRS8</accession>
<dbReference type="EMBL" id="BTRK01000003">
    <property type="protein sequence ID" value="GMR44249.1"/>
    <property type="molecule type" value="Genomic_DNA"/>
</dbReference>
<protein>
    <submittedName>
        <fullName evidence="2">Uncharacterized protein</fullName>
    </submittedName>
</protein>
<evidence type="ECO:0000313" key="2">
    <source>
        <dbReference type="EMBL" id="GMR44249.1"/>
    </source>
</evidence>
<comment type="caution">
    <text evidence="2">The sequence shown here is derived from an EMBL/GenBank/DDBJ whole genome shotgun (WGS) entry which is preliminary data.</text>
</comment>
<organism evidence="2 3">
    <name type="scientific">Pristionchus mayeri</name>
    <dbReference type="NCBI Taxonomy" id="1317129"/>
    <lineage>
        <taxon>Eukaryota</taxon>
        <taxon>Metazoa</taxon>
        <taxon>Ecdysozoa</taxon>
        <taxon>Nematoda</taxon>
        <taxon>Chromadorea</taxon>
        <taxon>Rhabditida</taxon>
        <taxon>Rhabditina</taxon>
        <taxon>Diplogasteromorpha</taxon>
        <taxon>Diplogasteroidea</taxon>
        <taxon>Neodiplogasteridae</taxon>
        <taxon>Pristionchus</taxon>
    </lineage>
</organism>